<evidence type="ECO:0000313" key="3">
    <source>
        <dbReference type="Proteomes" id="UP001151582"/>
    </source>
</evidence>
<evidence type="ECO:0000259" key="1">
    <source>
        <dbReference type="Pfam" id="PF00155"/>
    </source>
</evidence>
<dbReference type="Gene3D" id="3.90.1150.10">
    <property type="entry name" value="Aspartate Aminotransferase, domain 1"/>
    <property type="match status" value="1"/>
</dbReference>
<evidence type="ECO:0000313" key="2">
    <source>
        <dbReference type="EMBL" id="KAJ1968957.1"/>
    </source>
</evidence>
<name>A0A9W8AUU2_9FUNG</name>
<dbReference type="EMBL" id="JANBQB010002021">
    <property type="protein sequence ID" value="KAJ1968957.1"/>
    <property type="molecule type" value="Genomic_DNA"/>
</dbReference>
<dbReference type="SUPFAM" id="SSF53383">
    <property type="entry name" value="PLP-dependent transferases"/>
    <property type="match status" value="1"/>
</dbReference>
<dbReference type="PANTHER" id="PTHR43799">
    <property type="entry name" value="AMINOTRANSFERASE, PUTATIVE-RELATED"/>
    <property type="match status" value="1"/>
</dbReference>
<proteinExistence type="predicted"/>
<dbReference type="InterPro" id="IPR004839">
    <property type="entry name" value="Aminotransferase_I/II_large"/>
</dbReference>
<reference evidence="2" key="1">
    <citation type="submission" date="2022-07" db="EMBL/GenBank/DDBJ databases">
        <title>Phylogenomic reconstructions and comparative analyses of Kickxellomycotina fungi.</title>
        <authorList>
            <person name="Reynolds N.K."/>
            <person name="Stajich J.E."/>
            <person name="Barry K."/>
            <person name="Grigoriev I.V."/>
            <person name="Crous P."/>
            <person name="Smith M.E."/>
        </authorList>
    </citation>
    <scope>NUCLEOTIDE SEQUENCE</scope>
    <source>
        <strain evidence="2">RSA 567</strain>
    </source>
</reference>
<dbReference type="OrthoDB" id="2108at2759"/>
<dbReference type="PANTHER" id="PTHR43799:SF1">
    <property type="entry name" value="ASPARTATE AMINOTRANSFERASE"/>
    <property type="match status" value="1"/>
</dbReference>
<protein>
    <recommendedName>
        <fullName evidence="1">Aminotransferase class I/classII large domain-containing protein</fullName>
    </recommendedName>
</protein>
<gene>
    <name evidence="2" type="ORF">H4R34_006212</name>
</gene>
<dbReference type="Proteomes" id="UP001151582">
    <property type="component" value="Unassembled WGS sequence"/>
</dbReference>
<organism evidence="2 3">
    <name type="scientific">Dimargaris verticillata</name>
    <dbReference type="NCBI Taxonomy" id="2761393"/>
    <lineage>
        <taxon>Eukaryota</taxon>
        <taxon>Fungi</taxon>
        <taxon>Fungi incertae sedis</taxon>
        <taxon>Zoopagomycota</taxon>
        <taxon>Kickxellomycotina</taxon>
        <taxon>Dimargaritomycetes</taxon>
        <taxon>Dimargaritales</taxon>
        <taxon>Dimargaritaceae</taxon>
        <taxon>Dimargaris</taxon>
    </lineage>
</organism>
<dbReference type="Pfam" id="PF00155">
    <property type="entry name" value="Aminotran_1_2"/>
    <property type="match status" value="1"/>
</dbReference>
<dbReference type="GO" id="GO:0030170">
    <property type="term" value="F:pyridoxal phosphate binding"/>
    <property type="evidence" value="ECO:0007669"/>
    <property type="project" value="InterPro"/>
</dbReference>
<dbReference type="AlphaFoldDB" id="A0A9W8AUU2"/>
<sequence length="183" mass="20561">MQPWLSFNFRADSMTSQADYVQQLFTERGISVFVIHSWTKLWSCTGIRLGSIVCPTAQHCQALKAAQVPWSVNCAALAFLSQVVKDDQYMADTWALTPTWRKHIIATLSQQLPQWLCYGEPFLSWVWIDTGSEDVAQKAVALARGAGVPVRNGLPGYSRPTFVRVAVREPSKFAVLLDAWRDL</sequence>
<dbReference type="Gene3D" id="3.40.640.10">
    <property type="entry name" value="Type I PLP-dependent aspartate aminotransferase-like (Major domain)"/>
    <property type="match status" value="1"/>
</dbReference>
<dbReference type="InterPro" id="IPR015422">
    <property type="entry name" value="PyrdxlP-dep_Trfase_small"/>
</dbReference>
<dbReference type="InterPro" id="IPR015424">
    <property type="entry name" value="PyrdxlP-dep_Trfase"/>
</dbReference>
<accession>A0A9W8AUU2</accession>
<keyword evidence="3" id="KW-1185">Reference proteome</keyword>
<dbReference type="InterPro" id="IPR015421">
    <property type="entry name" value="PyrdxlP-dep_Trfase_major"/>
</dbReference>
<feature type="domain" description="Aminotransferase class I/classII large" evidence="1">
    <location>
        <begin position="17"/>
        <end position="175"/>
    </location>
</feature>
<comment type="caution">
    <text evidence="2">The sequence shown here is derived from an EMBL/GenBank/DDBJ whole genome shotgun (WGS) entry which is preliminary data.</text>
</comment>